<keyword evidence="3" id="KW-1185">Reference proteome</keyword>
<comment type="caution">
    <text evidence="2">The sequence shown here is derived from an EMBL/GenBank/DDBJ whole genome shotgun (WGS) entry which is preliminary data.</text>
</comment>
<evidence type="ECO:0000313" key="2">
    <source>
        <dbReference type="EMBL" id="GAA0777985.1"/>
    </source>
</evidence>
<evidence type="ECO:0000259" key="1">
    <source>
        <dbReference type="Pfam" id="PF08000"/>
    </source>
</evidence>
<protein>
    <submittedName>
        <fullName evidence="2">PH domain-containing protein</fullName>
    </submittedName>
</protein>
<dbReference type="Proteomes" id="UP001501047">
    <property type="component" value="Unassembled WGS sequence"/>
</dbReference>
<organism evidence="2 3">
    <name type="scientific">Clostridium subterminale</name>
    <dbReference type="NCBI Taxonomy" id="1550"/>
    <lineage>
        <taxon>Bacteria</taxon>
        <taxon>Bacillati</taxon>
        <taxon>Bacillota</taxon>
        <taxon>Clostridia</taxon>
        <taxon>Eubacteriales</taxon>
        <taxon>Clostridiaceae</taxon>
        <taxon>Clostridium</taxon>
    </lineage>
</organism>
<reference evidence="2 3" key="1">
    <citation type="journal article" date="2019" name="Int. J. Syst. Evol. Microbiol.">
        <title>The Global Catalogue of Microorganisms (GCM) 10K type strain sequencing project: providing services to taxonomists for standard genome sequencing and annotation.</title>
        <authorList>
            <consortium name="The Broad Institute Genomics Platform"/>
            <consortium name="The Broad Institute Genome Sequencing Center for Infectious Disease"/>
            <person name="Wu L."/>
            <person name="Ma J."/>
        </authorList>
    </citation>
    <scope>NUCLEOTIDE SEQUENCE [LARGE SCALE GENOMIC DNA]</scope>
    <source>
        <strain evidence="2 3">JCM 1417</strain>
    </source>
</reference>
<sequence>MAETQSILTWTLVSECPIPNDVNNLLVEGEVAVAAYKTFRDSAIFTNKRLIVRDAQGLTGKKVEVYSLPYSSINMWSTENAGKLFDLNAEVELWTRAGQIKVNLQKGVDIRKLDMLIANALLK</sequence>
<feature type="domain" description="Bacterial Pleckstrin homology" evidence="1">
    <location>
        <begin position="6"/>
        <end position="120"/>
    </location>
</feature>
<dbReference type="InterPro" id="IPR037063">
    <property type="entry name" value="PHb_sf"/>
</dbReference>
<dbReference type="Pfam" id="PF08000">
    <property type="entry name" value="bPH_1"/>
    <property type="match status" value="1"/>
</dbReference>
<dbReference type="RefSeq" id="WP_343827736.1">
    <property type="nucleotide sequence ID" value="NZ_BAAACI010000008.1"/>
</dbReference>
<dbReference type="EMBL" id="BAAACI010000008">
    <property type="protein sequence ID" value="GAA0777985.1"/>
    <property type="molecule type" value="Genomic_DNA"/>
</dbReference>
<dbReference type="SUPFAM" id="SSF50729">
    <property type="entry name" value="PH domain-like"/>
    <property type="match status" value="1"/>
</dbReference>
<proteinExistence type="predicted"/>
<accession>A0ABN1KWY1</accession>
<dbReference type="CDD" id="cd13225">
    <property type="entry name" value="PH-like_bacteria"/>
    <property type="match status" value="1"/>
</dbReference>
<dbReference type="Gene3D" id="2.30.29.50">
    <property type="entry name" value="Bacterial Pleckstrin homology domain"/>
    <property type="match status" value="1"/>
</dbReference>
<gene>
    <name evidence="2" type="ORF">GCM10008908_34090</name>
</gene>
<evidence type="ECO:0000313" key="3">
    <source>
        <dbReference type="Proteomes" id="UP001501047"/>
    </source>
</evidence>
<dbReference type="InterPro" id="IPR012544">
    <property type="entry name" value="PHb"/>
</dbReference>
<name>A0ABN1KWY1_CLOSU</name>